<name>A0A0F9BD45_9ZZZZ</name>
<comment type="caution">
    <text evidence="1">The sequence shown here is derived from an EMBL/GenBank/DDBJ whole genome shotgun (WGS) entry which is preliminary data.</text>
</comment>
<protein>
    <submittedName>
        <fullName evidence="1">Uncharacterized protein</fullName>
    </submittedName>
</protein>
<evidence type="ECO:0000313" key="1">
    <source>
        <dbReference type="EMBL" id="KKL19824.1"/>
    </source>
</evidence>
<accession>A0A0F9BD45</accession>
<gene>
    <name evidence="1" type="ORF">LCGC14_2461580</name>
</gene>
<proteinExistence type="predicted"/>
<reference evidence="1" key="1">
    <citation type="journal article" date="2015" name="Nature">
        <title>Complex archaea that bridge the gap between prokaryotes and eukaryotes.</title>
        <authorList>
            <person name="Spang A."/>
            <person name="Saw J.H."/>
            <person name="Jorgensen S.L."/>
            <person name="Zaremba-Niedzwiedzka K."/>
            <person name="Martijn J."/>
            <person name="Lind A.E."/>
            <person name="van Eijk R."/>
            <person name="Schleper C."/>
            <person name="Guy L."/>
            <person name="Ettema T.J."/>
        </authorList>
    </citation>
    <scope>NUCLEOTIDE SEQUENCE</scope>
</reference>
<sequence>GNKIPIRNELGQFIGSIGKGEINAT</sequence>
<feature type="non-terminal residue" evidence="1">
    <location>
        <position position="1"/>
    </location>
</feature>
<dbReference type="EMBL" id="LAZR01038339">
    <property type="protein sequence ID" value="KKL19824.1"/>
    <property type="molecule type" value="Genomic_DNA"/>
</dbReference>
<dbReference type="AlphaFoldDB" id="A0A0F9BD45"/>
<organism evidence="1">
    <name type="scientific">marine sediment metagenome</name>
    <dbReference type="NCBI Taxonomy" id="412755"/>
    <lineage>
        <taxon>unclassified sequences</taxon>
        <taxon>metagenomes</taxon>
        <taxon>ecological metagenomes</taxon>
    </lineage>
</organism>